<dbReference type="RefSeq" id="WP_013688660.1">
    <property type="nucleotide sequence ID" value="NC_015321.1"/>
</dbReference>
<reference evidence="8" key="2">
    <citation type="submission" date="2011-02" db="EMBL/GenBank/DDBJ databases">
        <title>The complete genome of Fluviicola taffensis DSM 16823.</title>
        <authorList>
            <consortium name="US DOE Joint Genome Institute (JGI-PGF)"/>
            <person name="Lucas S."/>
            <person name="Copeland A."/>
            <person name="Lapidus A."/>
            <person name="Bruce D."/>
            <person name="Goodwin L."/>
            <person name="Pitluck S."/>
            <person name="Kyrpides N."/>
            <person name="Mavromatis K."/>
            <person name="Ivanova N."/>
            <person name="Mikhailova N."/>
            <person name="Pagani I."/>
            <person name="Chertkov O."/>
            <person name="Detter J.C."/>
            <person name="Han C."/>
            <person name="Tapia R."/>
            <person name="Land M."/>
            <person name="Hauser L."/>
            <person name="Markowitz V."/>
            <person name="Cheng J.-F."/>
            <person name="Hugenholtz P."/>
            <person name="Woyke T."/>
            <person name="Wu D."/>
            <person name="Tindall B."/>
            <person name="Pomrenke H.G."/>
            <person name="Brambilla E."/>
            <person name="Klenk H.-P."/>
            <person name="Eisen J.A."/>
        </authorList>
    </citation>
    <scope>NUCLEOTIDE SEQUENCE [LARGE SCALE GENOMIC DNA]</scope>
    <source>
        <strain evidence="8">DSM 16823 / RW262 / RW262</strain>
    </source>
</reference>
<dbReference type="Pfam" id="PF00691">
    <property type="entry name" value="OmpA"/>
    <property type="match status" value="1"/>
</dbReference>
<sequence precursor="true">MKNKLFILFLIGCPSLFGQDTLRLANQVKVVNIVDRFNQITGPDIHCGDSLKSLLAKMEELSLLNKELTDRNKVLSDTLQKFKQWLYLSDRNFIVEKYGETTSKTTYTDEQYQDFRDNYFLKKFLHQEGAVLVFFPYKKWSINLSFYQEIDDLVNQYFNHKGSSFKINAYSDSHGSEESNLKLSKDRAKFIRNYLINEKKVDARDIQTEGKGSKSKERITEPDLDFMNRRAVIILNKN</sequence>
<evidence type="ECO:0000259" key="6">
    <source>
        <dbReference type="PROSITE" id="PS51123"/>
    </source>
</evidence>
<protein>
    <submittedName>
        <fullName evidence="7">OmpA/MotB domain protein</fullName>
    </submittedName>
</protein>
<comment type="subcellular location">
    <subcellularLocation>
        <location evidence="1">Cell outer membrane</location>
    </subcellularLocation>
</comment>
<evidence type="ECO:0000256" key="1">
    <source>
        <dbReference type="ARBA" id="ARBA00004442"/>
    </source>
</evidence>
<dbReference type="Gene3D" id="3.30.1330.60">
    <property type="entry name" value="OmpA-like domain"/>
    <property type="match status" value="1"/>
</dbReference>
<evidence type="ECO:0000256" key="3">
    <source>
        <dbReference type="ARBA" id="ARBA00023237"/>
    </source>
</evidence>
<dbReference type="HOGENOM" id="CLU_1164517_0_0_10"/>
<evidence type="ECO:0000256" key="2">
    <source>
        <dbReference type="ARBA" id="ARBA00023136"/>
    </source>
</evidence>
<proteinExistence type="predicted"/>
<dbReference type="PROSITE" id="PS51123">
    <property type="entry name" value="OMPA_2"/>
    <property type="match status" value="1"/>
</dbReference>
<keyword evidence="5" id="KW-0175">Coiled coil</keyword>
<dbReference type="PANTHER" id="PTHR30329">
    <property type="entry name" value="STATOR ELEMENT OF FLAGELLAR MOTOR COMPLEX"/>
    <property type="match status" value="1"/>
</dbReference>
<evidence type="ECO:0000313" key="7">
    <source>
        <dbReference type="EMBL" id="AEA45902.1"/>
    </source>
</evidence>
<dbReference type="STRING" id="755732.Fluta_3938"/>
<dbReference type="Proteomes" id="UP000007463">
    <property type="component" value="Chromosome"/>
</dbReference>
<keyword evidence="3" id="KW-0998">Cell outer membrane</keyword>
<feature type="coiled-coil region" evidence="5">
    <location>
        <begin position="51"/>
        <end position="78"/>
    </location>
</feature>
<dbReference type="GO" id="GO:0009279">
    <property type="term" value="C:cell outer membrane"/>
    <property type="evidence" value="ECO:0007669"/>
    <property type="project" value="UniProtKB-SubCell"/>
</dbReference>
<organism evidence="7 8">
    <name type="scientific">Fluviicola taffensis (strain DSM 16823 / NCIMB 13979 / RW262)</name>
    <dbReference type="NCBI Taxonomy" id="755732"/>
    <lineage>
        <taxon>Bacteria</taxon>
        <taxon>Pseudomonadati</taxon>
        <taxon>Bacteroidota</taxon>
        <taxon>Flavobacteriia</taxon>
        <taxon>Flavobacteriales</taxon>
        <taxon>Crocinitomicaceae</taxon>
        <taxon>Fluviicola</taxon>
    </lineage>
</organism>
<dbReference type="PRINTS" id="PR01021">
    <property type="entry name" value="OMPADOMAIN"/>
</dbReference>
<dbReference type="SUPFAM" id="SSF103088">
    <property type="entry name" value="OmpA-like"/>
    <property type="match status" value="1"/>
</dbReference>
<dbReference type="InterPro" id="IPR006665">
    <property type="entry name" value="OmpA-like"/>
</dbReference>
<evidence type="ECO:0000256" key="4">
    <source>
        <dbReference type="PROSITE-ProRule" id="PRU00473"/>
    </source>
</evidence>
<evidence type="ECO:0000313" key="8">
    <source>
        <dbReference type="Proteomes" id="UP000007463"/>
    </source>
</evidence>
<dbReference type="PANTHER" id="PTHR30329:SF21">
    <property type="entry name" value="LIPOPROTEIN YIAD-RELATED"/>
    <property type="match status" value="1"/>
</dbReference>
<dbReference type="eggNOG" id="COG2885">
    <property type="taxonomic scope" value="Bacteria"/>
</dbReference>
<keyword evidence="2 4" id="KW-0472">Membrane</keyword>
<keyword evidence="8" id="KW-1185">Reference proteome</keyword>
<evidence type="ECO:0000256" key="5">
    <source>
        <dbReference type="SAM" id="Coils"/>
    </source>
</evidence>
<dbReference type="OrthoDB" id="9782229at2"/>
<dbReference type="InterPro" id="IPR050330">
    <property type="entry name" value="Bact_OuterMem_StrucFunc"/>
</dbReference>
<dbReference type="CDD" id="cd07185">
    <property type="entry name" value="OmpA_C-like"/>
    <property type="match status" value="1"/>
</dbReference>
<dbReference type="InterPro" id="IPR006664">
    <property type="entry name" value="OMP_bac"/>
</dbReference>
<dbReference type="KEGG" id="fte:Fluta_3938"/>
<dbReference type="AlphaFoldDB" id="F2IHU3"/>
<dbReference type="InterPro" id="IPR036737">
    <property type="entry name" value="OmpA-like_sf"/>
</dbReference>
<name>F2IHU3_FLUTR</name>
<reference evidence="7 8" key="1">
    <citation type="journal article" date="2011" name="Stand. Genomic Sci.">
        <title>Complete genome sequence of the gliding freshwater bacterium Fluviicola taffensis type strain (RW262).</title>
        <authorList>
            <person name="Woyke T."/>
            <person name="Chertkov O."/>
            <person name="Lapidus A."/>
            <person name="Nolan M."/>
            <person name="Lucas S."/>
            <person name="Del Rio T.G."/>
            <person name="Tice H."/>
            <person name="Cheng J.F."/>
            <person name="Tapia R."/>
            <person name="Han C."/>
            <person name="Goodwin L."/>
            <person name="Pitluck S."/>
            <person name="Liolios K."/>
            <person name="Pagani I."/>
            <person name="Ivanova N."/>
            <person name="Huntemann M."/>
            <person name="Mavromatis K."/>
            <person name="Mikhailova N."/>
            <person name="Pati A."/>
            <person name="Chen A."/>
            <person name="Palaniappan K."/>
            <person name="Land M."/>
            <person name="Hauser L."/>
            <person name="Brambilla E.M."/>
            <person name="Rohde M."/>
            <person name="Mwirichia R."/>
            <person name="Sikorski J."/>
            <person name="Tindall B.J."/>
            <person name="Goker M."/>
            <person name="Bristow J."/>
            <person name="Eisen J.A."/>
            <person name="Markowitz V."/>
            <person name="Hugenholtz P."/>
            <person name="Klenk H.P."/>
            <person name="Kyrpides N.C."/>
        </authorList>
    </citation>
    <scope>NUCLEOTIDE SEQUENCE [LARGE SCALE GENOMIC DNA]</scope>
    <source>
        <strain evidence="8">DSM 16823 / RW262 / RW262</strain>
    </source>
</reference>
<feature type="domain" description="OmpA-like" evidence="6">
    <location>
        <begin position="122"/>
        <end position="238"/>
    </location>
</feature>
<accession>F2IHU3</accession>
<gene>
    <name evidence="7" type="ordered locus">Fluta_3938</name>
</gene>
<dbReference type="EMBL" id="CP002542">
    <property type="protein sequence ID" value="AEA45902.1"/>
    <property type="molecule type" value="Genomic_DNA"/>
</dbReference>